<evidence type="ECO:0000256" key="1">
    <source>
        <dbReference type="SAM" id="MobiDB-lite"/>
    </source>
</evidence>
<feature type="region of interest" description="Disordered" evidence="1">
    <location>
        <begin position="426"/>
        <end position="460"/>
    </location>
</feature>
<dbReference type="EMBL" id="JNBR01000140">
    <property type="protein sequence ID" value="OQR96573.1"/>
    <property type="molecule type" value="Genomic_DNA"/>
</dbReference>
<dbReference type="AlphaFoldDB" id="A0A1V9ZF12"/>
<dbReference type="STRING" id="1202772.A0A1V9ZF12"/>
<keyword evidence="3" id="KW-1185">Reference proteome</keyword>
<sequence>MVMTASRGPLTRLKSMNDVRLAIDKTPSLIDHVVITTGLQRHPTLTRHFSIRRAIAELHPSTPRDATATKPMPRLLDHVDSLRRVIFQLVADGKVTPNGPYDKQGNLAFYTDDNVAHRLALRHDPTLCRLTRLFWNTVVLAPATTMDVDGYTQLFLRIHKFLIELFNIDDSTVKIEEDWTRDTNGENSGLDYEMFHLSLFELIDLWCDSLDAKDYVHLLFAILDGISVMEKGTIALKRLKHIHFTDLARVVSKVTTPVVCMYLDAFDIAHPEVTAETTRAIPEPKRKAPSPVKSKAPRSKERSSHNHRRHPEKVALAPRPGLSPTKHREHHRNTSKDVRVAKSNQLPAVAATPSDDGAEIVVDPTPRPKTSPAPIRRDPKVVYSDDAPPLTALAAGAHPLTARDARAKAASMLAAPFLDITGRGAPISAGKTSPRRSTMTVEPGKALVHTPGDRSDGIPPIKSAAATGFGDGESYLVRLQRSRTKPTIFRSAMSGKHGGLTRLKSIQDIRLALDESPSLVDNMVRAAGLEQHPGPAKQFSMRRALAELQRETSSRRLLPTALPSPPKPMPRLLDHVDSLRRVIFQLVADGKVTPNGPYDKQGNLAFYTDDNVAHRLALRHDPTLCRLTRLFWNTVVLAPATTMDVDGYTQLFLRIHKFLIELFNIDDSTVKIQEDWARDTNGESSGLDYEMFHLSLFELIDLWCDSVDATDYIHLLYAILDSISFVENGAIHLKRLKQILYSDVAKAVQKVSTAVVHMYLDAYDLAHPPTTSEKDAGSPRKPAHAKHGKGSTRRRHHPKPGDARRYRQEPSLHKSQNSAQTTAFATDQKRPVAVDSATQTGQLPSAAQTSAVDAASGLASEAAKAAAEPSQRPTTSHGRHIVDPRSVVYIDPRTQTALTPAASLDTSSRPQTAKDTTSKGTFAVVQTHPFLDITGRCAPLSPSKPALRRHTMMPNGGGSPAKPSSPPVGMPPLNGALAQLTSTEGSDLDWVRRSQARAAQERRHLHGESPKRASYFYSSSSPRGHH</sequence>
<feature type="region of interest" description="Disordered" evidence="1">
    <location>
        <begin position="935"/>
        <end position="1026"/>
    </location>
</feature>
<feature type="region of interest" description="Disordered" evidence="1">
    <location>
        <begin position="862"/>
        <end position="881"/>
    </location>
</feature>
<feature type="region of interest" description="Disordered" evidence="1">
    <location>
        <begin position="277"/>
        <end position="382"/>
    </location>
</feature>
<dbReference type="OrthoDB" id="73493at2759"/>
<feature type="compositionally biased region" description="Basic and acidic residues" evidence="1">
    <location>
        <begin position="799"/>
        <end position="812"/>
    </location>
</feature>
<dbReference type="Proteomes" id="UP000243579">
    <property type="component" value="Unassembled WGS sequence"/>
</dbReference>
<name>A0A1V9ZF12_ACHHY</name>
<feature type="compositionally biased region" description="Polar residues" evidence="1">
    <location>
        <begin position="836"/>
        <end position="850"/>
    </location>
</feature>
<organism evidence="2 3">
    <name type="scientific">Achlya hypogyna</name>
    <name type="common">Oomycete</name>
    <name type="synonym">Protoachlya hypogyna</name>
    <dbReference type="NCBI Taxonomy" id="1202772"/>
    <lineage>
        <taxon>Eukaryota</taxon>
        <taxon>Sar</taxon>
        <taxon>Stramenopiles</taxon>
        <taxon>Oomycota</taxon>
        <taxon>Saprolegniomycetes</taxon>
        <taxon>Saprolegniales</taxon>
        <taxon>Achlyaceae</taxon>
        <taxon>Achlya</taxon>
    </lineage>
</organism>
<feature type="compositionally biased region" description="Polar residues" evidence="1">
    <location>
        <begin position="1016"/>
        <end position="1026"/>
    </location>
</feature>
<comment type="caution">
    <text evidence="2">The sequence shown here is derived from an EMBL/GenBank/DDBJ whole genome shotgun (WGS) entry which is preliminary data.</text>
</comment>
<evidence type="ECO:0000313" key="2">
    <source>
        <dbReference type="EMBL" id="OQR96573.1"/>
    </source>
</evidence>
<evidence type="ECO:0000313" key="3">
    <source>
        <dbReference type="Proteomes" id="UP000243579"/>
    </source>
</evidence>
<accession>A0A1V9ZF12</accession>
<feature type="region of interest" description="Disordered" evidence="1">
    <location>
        <begin position="770"/>
        <end position="854"/>
    </location>
</feature>
<feature type="region of interest" description="Disordered" evidence="1">
    <location>
        <begin position="899"/>
        <end position="920"/>
    </location>
</feature>
<gene>
    <name evidence="2" type="ORF">ACHHYP_15129</name>
</gene>
<feature type="compositionally biased region" description="Basic and acidic residues" evidence="1">
    <location>
        <begin position="999"/>
        <end position="1011"/>
    </location>
</feature>
<feature type="compositionally biased region" description="Basic residues" evidence="1">
    <location>
        <begin position="781"/>
        <end position="798"/>
    </location>
</feature>
<proteinExistence type="predicted"/>
<feature type="compositionally biased region" description="Polar residues" evidence="1">
    <location>
        <begin position="813"/>
        <end position="825"/>
    </location>
</feature>
<protein>
    <submittedName>
        <fullName evidence="2">Uncharacterized protein</fullName>
    </submittedName>
</protein>
<reference evidence="2 3" key="1">
    <citation type="journal article" date="2014" name="Genome Biol. Evol.">
        <title>The secreted proteins of Achlya hypogyna and Thraustotheca clavata identify the ancestral oomycete secretome and reveal gene acquisitions by horizontal gene transfer.</title>
        <authorList>
            <person name="Misner I."/>
            <person name="Blouin N."/>
            <person name="Leonard G."/>
            <person name="Richards T.A."/>
            <person name="Lane C.E."/>
        </authorList>
    </citation>
    <scope>NUCLEOTIDE SEQUENCE [LARGE SCALE GENOMIC DNA]</scope>
    <source>
        <strain evidence="2 3">ATCC 48635</strain>
    </source>
</reference>